<reference evidence="2" key="2">
    <citation type="journal article" date="2014" name="Mitochondrial DNA">
        <title>Complete mitochondrial genome of the monogonont rotifer, Brachionus koreanus (Rotifera, Brachionidae).</title>
        <authorList>
            <person name="Hwang D.S."/>
            <person name="Suga K."/>
            <person name="Sakakura Y."/>
            <person name="Park H.G."/>
            <person name="Hagiwara A."/>
            <person name="Rhee J.S."/>
            <person name="Lee J.S."/>
        </authorList>
    </citation>
    <scope>NUCLEOTIDE SEQUENCE</scope>
</reference>
<feature type="transmembrane region" description="Helical" evidence="1">
    <location>
        <begin position="7"/>
        <end position="35"/>
    </location>
</feature>
<keyword evidence="1" id="KW-0472">Membrane</keyword>
<feature type="transmembrane region" description="Helical" evidence="1">
    <location>
        <begin position="114"/>
        <end position="137"/>
    </location>
</feature>
<accession>R4J9A9</accession>
<feature type="transmembrane region" description="Helical" evidence="1">
    <location>
        <begin position="41"/>
        <end position="66"/>
    </location>
</feature>
<evidence type="ECO:0000256" key="1">
    <source>
        <dbReference type="SAM" id="Phobius"/>
    </source>
</evidence>
<keyword evidence="2" id="KW-0496">Mitochondrion</keyword>
<geneLocation type="mitochondrion" evidence="2"/>
<keyword evidence="1" id="KW-1133">Transmembrane helix</keyword>
<name>R4J9A9_9BILA</name>
<evidence type="ECO:0000313" key="2">
    <source>
        <dbReference type="EMBL" id="AGI78546.1"/>
    </source>
</evidence>
<dbReference type="EMBL" id="KC603850">
    <property type="protein sequence ID" value="AGI78546.1"/>
    <property type="molecule type" value="Genomic_DNA"/>
</dbReference>
<keyword evidence="1" id="KW-0812">Transmembrane</keyword>
<gene>
    <name evidence="2" type="primary">ND6</name>
</gene>
<reference evidence="2" key="1">
    <citation type="submission" date="2013-02" db="EMBL/GenBank/DDBJ databases">
        <authorList>
            <person name="Lee J.-S."/>
        </authorList>
    </citation>
    <scope>NUCLEOTIDE SEQUENCE</scope>
</reference>
<proteinExistence type="predicted"/>
<dbReference type="AlphaFoldDB" id="R4J9A9"/>
<organism evidence="2">
    <name type="scientific">Brachionus koreanus</name>
    <dbReference type="NCBI Taxonomy" id="1199090"/>
    <lineage>
        <taxon>Eukaryota</taxon>
        <taxon>Metazoa</taxon>
        <taxon>Spiralia</taxon>
        <taxon>Gnathifera</taxon>
        <taxon>Rotifera</taxon>
        <taxon>Eurotatoria</taxon>
        <taxon>Monogononta</taxon>
        <taxon>Pseudotrocha</taxon>
        <taxon>Ploima</taxon>
        <taxon>Brachionidae</taxon>
        <taxon>Brachionus</taxon>
    </lineage>
</organism>
<feature type="transmembrane region" description="Helical" evidence="1">
    <location>
        <begin position="73"/>
        <end position="94"/>
    </location>
</feature>
<protein>
    <submittedName>
        <fullName evidence="2">NADH dehydrogenase subunit 6</fullName>
    </submittedName>
</protein>
<sequence>MMIFLSFYFLSLMVFVNTLYYSMVLLIIVLSSMFFLVSNHLMHTLTMLMLAIVYIGAMMILIGYICAISPNMILTPLFLGAAYYVVYGLFVNTILPLNHTLVIDQSFIPMTNFFYSSVGFSVFSLLVFMLFITLLMVTSQYMTPKGPFRAVVI</sequence>